<gene>
    <name evidence="2" type="ORF">D7318_06390</name>
    <name evidence="1" type="ORF">D7319_04090</name>
</gene>
<keyword evidence="3" id="KW-1185">Reference proteome</keyword>
<evidence type="ECO:0000313" key="4">
    <source>
        <dbReference type="Proteomes" id="UP000275024"/>
    </source>
</evidence>
<evidence type="ECO:0000313" key="2">
    <source>
        <dbReference type="EMBL" id="RKN25870.1"/>
    </source>
</evidence>
<reference evidence="3 4" key="1">
    <citation type="submission" date="2018-09" db="EMBL/GenBank/DDBJ databases">
        <title>Streptomyces sp. nov. DS1-2, an endophytic actinomycete isolated from roots of Dendrobium scabrilingue.</title>
        <authorList>
            <person name="Kuncharoen N."/>
            <person name="Kudo T."/>
            <person name="Ohkuma M."/>
            <person name="Yuki M."/>
            <person name="Tanasupawat S."/>
        </authorList>
    </citation>
    <scope>NUCLEOTIDE SEQUENCE [LARGE SCALE GENOMIC DNA]</scope>
    <source>
        <strain evidence="1 4">AZ1-7</strain>
        <strain evidence="2 3">DS1-2</strain>
    </source>
</reference>
<dbReference type="Proteomes" id="UP000268652">
    <property type="component" value="Unassembled WGS sequence"/>
</dbReference>
<evidence type="ECO:0000313" key="1">
    <source>
        <dbReference type="EMBL" id="RKN12078.1"/>
    </source>
</evidence>
<dbReference type="EMBL" id="RBDY01000003">
    <property type="protein sequence ID" value="RKN25870.1"/>
    <property type="molecule type" value="Genomic_DNA"/>
</dbReference>
<evidence type="ECO:0000313" key="3">
    <source>
        <dbReference type="Proteomes" id="UP000268652"/>
    </source>
</evidence>
<accession>A0A3A9WGC4</accession>
<proteinExistence type="predicted"/>
<dbReference type="Gene3D" id="3.40.50.150">
    <property type="entry name" value="Vaccinia Virus protein VP39"/>
    <property type="match status" value="1"/>
</dbReference>
<dbReference type="InterPro" id="IPR006764">
    <property type="entry name" value="SAM_dep_MeTrfase_SAV2177_type"/>
</dbReference>
<dbReference type="InterPro" id="IPR029063">
    <property type="entry name" value="SAM-dependent_MTases_sf"/>
</dbReference>
<dbReference type="SUPFAM" id="SSF53335">
    <property type="entry name" value="S-adenosyl-L-methionine-dependent methyltransferases"/>
    <property type="match status" value="1"/>
</dbReference>
<dbReference type="OrthoDB" id="4134439at2"/>
<name>A0A3A9WGC4_9ACTN</name>
<keyword evidence="1" id="KW-0489">Methyltransferase</keyword>
<sequence length="256" mass="28049">MYDYLLGGRDHYAADGEAAEKALAIFPKLRTAAEENRAFLGRAVRYLVREAGIRQFIDLGSGMPTALNVHQIAQGIEPRSRVLYVDNDPIVLAFGGAMLAQDERTAVIRCDIRRPRDIIEHPRTAALLDLTRPIGVLAVAVLHFIDDEHDPEGVVRTFRDVAAPGSHVVLSHAASDLLPETARSLQAAYRAHGVPLTIRDRACFERFFEGLELVEPGIDMVSEWRPTAPADERPPREDVCWFGGVGRVVAPGGAGV</sequence>
<protein>
    <submittedName>
        <fullName evidence="1">SAM-dependent methyltransferase</fullName>
    </submittedName>
</protein>
<dbReference type="Proteomes" id="UP000275024">
    <property type="component" value="Unassembled WGS sequence"/>
</dbReference>
<organism evidence="1 4">
    <name type="scientific">Streptomyces radicis</name>
    <dbReference type="NCBI Taxonomy" id="1750517"/>
    <lineage>
        <taxon>Bacteria</taxon>
        <taxon>Bacillati</taxon>
        <taxon>Actinomycetota</taxon>
        <taxon>Actinomycetes</taxon>
        <taxon>Kitasatosporales</taxon>
        <taxon>Streptomycetaceae</taxon>
        <taxon>Streptomyces</taxon>
    </lineage>
</organism>
<comment type="caution">
    <text evidence="1">The sequence shown here is derived from an EMBL/GenBank/DDBJ whole genome shotgun (WGS) entry which is preliminary data.</text>
</comment>
<dbReference type="PIRSF" id="PIRSF017393">
    <property type="entry name" value="MTase_SAV2177"/>
    <property type="match status" value="1"/>
</dbReference>
<dbReference type="GO" id="GO:0008168">
    <property type="term" value="F:methyltransferase activity"/>
    <property type="evidence" value="ECO:0007669"/>
    <property type="project" value="UniProtKB-KW"/>
</dbReference>
<dbReference type="EMBL" id="RBDX01000002">
    <property type="protein sequence ID" value="RKN12078.1"/>
    <property type="molecule type" value="Genomic_DNA"/>
</dbReference>
<dbReference type="GO" id="GO:0032259">
    <property type="term" value="P:methylation"/>
    <property type="evidence" value="ECO:0007669"/>
    <property type="project" value="UniProtKB-KW"/>
</dbReference>
<dbReference type="Pfam" id="PF04672">
    <property type="entry name" value="Methyltransf_19"/>
    <property type="match status" value="1"/>
</dbReference>
<dbReference type="AlphaFoldDB" id="A0A3A9WGC4"/>
<keyword evidence="1" id="KW-0808">Transferase</keyword>